<dbReference type="EMBL" id="CP038267">
    <property type="protein sequence ID" value="QBR91567.1"/>
    <property type="molecule type" value="Genomic_DNA"/>
</dbReference>
<protein>
    <recommendedName>
        <fullName evidence="4">Peptidase C-terminal archaeal/bacterial domain-containing protein</fullName>
    </recommendedName>
</protein>
<dbReference type="KEGG" id="noy:EXE57_04240"/>
<keyword evidence="1" id="KW-0732">Signal</keyword>
<evidence type="ECO:0000313" key="3">
    <source>
        <dbReference type="Proteomes" id="UP000294894"/>
    </source>
</evidence>
<keyword evidence="3" id="KW-1185">Reference proteome</keyword>
<name>A0A4P7GIN7_9ACTN</name>
<accession>A0A4P7GIN7</accession>
<evidence type="ECO:0000313" key="2">
    <source>
        <dbReference type="EMBL" id="QBR91567.1"/>
    </source>
</evidence>
<organism evidence="2 3">
    <name type="scientific">Nocardioides euryhalodurans</name>
    <dbReference type="NCBI Taxonomy" id="2518370"/>
    <lineage>
        <taxon>Bacteria</taxon>
        <taxon>Bacillati</taxon>
        <taxon>Actinomycetota</taxon>
        <taxon>Actinomycetes</taxon>
        <taxon>Propionibacteriales</taxon>
        <taxon>Nocardioidaceae</taxon>
        <taxon>Nocardioides</taxon>
    </lineage>
</organism>
<feature type="signal peptide" evidence="1">
    <location>
        <begin position="1"/>
        <end position="31"/>
    </location>
</feature>
<evidence type="ECO:0008006" key="4">
    <source>
        <dbReference type="Google" id="ProtNLM"/>
    </source>
</evidence>
<reference evidence="2 3" key="1">
    <citation type="submission" date="2019-03" db="EMBL/GenBank/DDBJ databases">
        <title>Three New Species of Nocardioides, Nocardioides euryhalodurans sp. nov., Nocardioides seonyuensis sp. nov. and Nocardioides eburneoflavus sp. nov., Iolated from Soil.</title>
        <authorList>
            <person name="Roh S.G."/>
            <person name="Lee C."/>
            <person name="Kim M.-K."/>
            <person name="Kim S.B."/>
        </authorList>
    </citation>
    <scope>NUCLEOTIDE SEQUENCE [LARGE SCALE GENOMIC DNA]</scope>
    <source>
        <strain evidence="2 3">MMS17-SY117</strain>
    </source>
</reference>
<dbReference type="Gene3D" id="2.60.120.380">
    <property type="match status" value="1"/>
</dbReference>
<proteinExistence type="predicted"/>
<evidence type="ECO:0000256" key="1">
    <source>
        <dbReference type="SAM" id="SignalP"/>
    </source>
</evidence>
<dbReference type="AlphaFoldDB" id="A0A4P7GIN7"/>
<dbReference type="OrthoDB" id="5241464at2"/>
<dbReference type="RefSeq" id="WP_135074311.1">
    <property type="nucleotide sequence ID" value="NZ_CP038267.1"/>
</dbReference>
<sequence length="278" mass="28891">MRSTTRTRTAAFAAATACALPAVLLAAPAEAAPPPNDLVAGATVITAPTTVTVDTTEATADPGDGACVGDKSVWFRFRAPDTGRLRMTTAGSSYDTRLAVFVGGGGHRQLVDCDDDRGPGRSAAEGVRILEGRRYWIAVSSCCERGPGGTAVLTVGNLGLAGTEVVVDRATSGSVSGRLVVHGTVTCGTPSEVRMYGEASQRVDDNVARGQSYRSRPCGTAPTRWQMGFDSQTGWAFRPGAVSITIRGRAWDGIVHRRLGLGSSVVTAVDDPDGRVLP</sequence>
<gene>
    <name evidence="2" type="ORF">EXE57_04240</name>
</gene>
<feature type="chain" id="PRO_5020887589" description="Peptidase C-terminal archaeal/bacterial domain-containing protein" evidence="1">
    <location>
        <begin position="32"/>
        <end position="278"/>
    </location>
</feature>
<dbReference type="Proteomes" id="UP000294894">
    <property type="component" value="Chromosome"/>
</dbReference>